<evidence type="ECO:0000313" key="1">
    <source>
        <dbReference type="EMBL" id="AZA50557.1"/>
    </source>
</evidence>
<reference evidence="1" key="2">
    <citation type="submission" date="2018-11" db="EMBL/GenBank/DDBJ databases">
        <title>Proposal to divide the Flavobacteriaceae and reorganize its genera based on Amino Acid Identity values calculated from whole genome sequences.</title>
        <authorList>
            <person name="Nicholson A.C."/>
            <person name="Gulvik C.A."/>
            <person name="Whitney A.M."/>
            <person name="Humrighouse B.W."/>
            <person name="Bell M."/>
            <person name="Holmes B."/>
            <person name="Steigerwalt A."/>
            <person name="Villarma A."/>
            <person name="Sheth M."/>
            <person name="Batra D."/>
            <person name="Pryor J."/>
            <person name="Bernardet J.-F."/>
            <person name="Hugo C."/>
            <person name="Kampfer P."/>
            <person name="Newman J."/>
            <person name="Mcquiston J.R."/>
        </authorList>
    </citation>
    <scope>NUCLEOTIDE SEQUENCE [LARGE SCALE GENOMIC DNA]</scope>
    <source>
        <strain evidence="1">G0188</strain>
    </source>
</reference>
<dbReference type="KEGG" id="ccau:EG346_21285"/>
<dbReference type="Proteomes" id="UP000255224">
    <property type="component" value="Unassembled WGS sequence"/>
</dbReference>
<protein>
    <submittedName>
        <fullName evidence="2">Uncharacterized protein</fullName>
    </submittedName>
</protein>
<accession>A0A376E2V5</accession>
<evidence type="ECO:0000313" key="3">
    <source>
        <dbReference type="Proteomes" id="UP000255224"/>
    </source>
</evidence>
<evidence type="ECO:0000313" key="4">
    <source>
        <dbReference type="Proteomes" id="UP000273270"/>
    </source>
</evidence>
<dbReference type="EMBL" id="CP033920">
    <property type="protein sequence ID" value="AZA50557.1"/>
    <property type="molecule type" value="Genomic_DNA"/>
</dbReference>
<organism evidence="2 3">
    <name type="scientific">Chryseobacterium carnipullorum</name>
    <dbReference type="NCBI Taxonomy" id="1124835"/>
    <lineage>
        <taxon>Bacteria</taxon>
        <taxon>Pseudomonadati</taxon>
        <taxon>Bacteroidota</taxon>
        <taxon>Flavobacteriia</taxon>
        <taxon>Flavobacteriales</taxon>
        <taxon>Weeksellaceae</taxon>
        <taxon>Chryseobacterium group</taxon>
        <taxon>Chryseobacterium</taxon>
    </lineage>
</organism>
<dbReference type="Proteomes" id="UP000273270">
    <property type="component" value="Chromosome"/>
</dbReference>
<evidence type="ECO:0000313" key="2">
    <source>
        <dbReference type="EMBL" id="STD00467.1"/>
    </source>
</evidence>
<dbReference type="OrthoDB" id="9255922at2"/>
<proteinExistence type="predicted"/>
<gene>
    <name evidence="1" type="ORF">EG346_21285</name>
    <name evidence="2" type="ORF">NCTC13533_02934</name>
</gene>
<dbReference type="AlphaFoldDB" id="A0A376E2V5"/>
<keyword evidence="4" id="KW-1185">Reference proteome</keyword>
<accession>A0A3G6NKB2</accession>
<dbReference type="EMBL" id="UFVQ01000003">
    <property type="protein sequence ID" value="STD00467.1"/>
    <property type="molecule type" value="Genomic_DNA"/>
</dbReference>
<sequence>MISDRVFKSLKHKYKDYEVFTKGEEVEKGYKPDFVLCKTNNYVILESENSSSRKTFVGGLLKAGHFLRFEKTGILIFVILPKKNTRAQSISRHLLNYFTFIKPLTNLSKVYVIEAEKYYYENEVLEILEKDFINCCFQVE</sequence>
<reference evidence="4" key="3">
    <citation type="submission" date="2018-11" db="EMBL/GenBank/DDBJ databases">
        <title>Proposal to divide the Flavobacteriaceae and reorganize its genera based on Amino Acid Identity values calculated from whole genome sequences.</title>
        <authorList>
            <person name="Nicholson A.C."/>
            <person name="Gulvik C.A."/>
            <person name="Whitney A.M."/>
            <person name="Humrighouse B.W."/>
            <person name="Bell M."/>
            <person name="Holmes B."/>
            <person name="Steigerwalt A.G."/>
            <person name="Villarma A."/>
            <person name="Sheth M."/>
            <person name="Batra D."/>
            <person name="Pryor J."/>
            <person name="Bernardet J.-F."/>
            <person name="Hugo C."/>
            <person name="Kampfer P."/>
            <person name="Newman J."/>
            <person name="McQuiston J.R."/>
        </authorList>
    </citation>
    <scope>NUCLEOTIDE SEQUENCE [LARGE SCALE GENOMIC DNA]</scope>
    <source>
        <strain evidence="4">G0188</strain>
    </source>
</reference>
<reference evidence="2 3" key="1">
    <citation type="submission" date="2018-06" db="EMBL/GenBank/DDBJ databases">
        <authorList>
            <consortium name="Pathogen Informatics"/>
            <person name="Doyle S."/>
        </authorList>
    </citation>
    <scope>NUCLEOTIDE SEQUENCE [LARGE SCALE GENOMIC DNA]</scope>
    <source>
        <strain evidence="2 3">NCTC13533</strain>
    </source>
</reference>
<name>A0A376E2V5_CHRCU</name>
<dbReference type="RefSeq" id="WP_123881326.1">
    <property type="nucleotide sequence ID" value="NZ_CP033920.1"/>
</dbReference>